<proteinExistence type="predicted"/>
<dbReference type="Pfam" id="PF21948">
    <property type="entry name" value="LplA-B_cat"/>
    <property type="match status" value="1"/>
</dbReference>
<organism evidence="2 3">
    <name type="scientific">Sulfobacillus acidophilus (strain ATCC 700253 / DSM 10332 / NAL)</name>
    <dbReference type="NCBI Taxonomy" id="679936"/>
    <lineage>
        <taxon>Bacteria</taxon>
        <taxon>Bacillati</taxon>
        <taxon>Bacillota</taxon>
        <taxon>Clostridia</taxon>
        <taxon>Eubacteriales</taxon>
        <taxon>Clostridiales Family XVII. Incertae Sedis</taxon>
        <taxon>Sulfobacillus</taxon>
    </lineage>
</organism>
<dbReference type="CDD" id="cd16443">
    <property type="entry name" value="LplA"/>
    <property type="match status" value="1"/>
</dbReference>
<gene>
    <name evidence="2" type="ordered locus">Sulac_2876</name>
</gene>
<dbReference type="EMBL" id="CP003179">
    <property type="protein sequence ID" value="AEW06337.1"/>
    <property type="molecule type" value="Genomic_DNA"/>
</dbReference>
<reference evidence="3" key="1">
    <citation type="submission" date="2011-12" db="EMBL/GenBank/DDBJ databases">
        <title>The complete genome of chromosome of Sulfobacillus acidophilus DSM 10332.</title>
        <authorList>
            <person name="Lucas S."/>
            <person name="Han J."/>
            <person name="Lapidus A."/>
            <person name="Bruce D."/>
            <person name="Goodwin L."/>
            <person name="Pitluck S."/>
            <person name="Peters L."/>
            <person name="Kyrpides N."/>
            <person name="Mavromatis K."/>
            <person name="Ivanova N."/>
            <person name="Mikhailova N."/>
            <person name="Chertkov O."/>
            <person name="Saunders E."/>
            <person name="Detter J.C."/>
            <person name="Tapia R."/>
            <person name="Han C."/>
            <person name="Land M."/>
            <person name="Hauser L."/>
            <person name="Markowitz V."/>
            <person name="Cheng J.-F."/>
            <person name="Hugenholtz P."/>
            <person name="Woyke T."/>
            <person name="Wu D."/>
            <person name="Pukall R."/>
            <person name="Gehrich-Schroeter G."/>
            <person name="Schneider S."/>
            <person name="Klenk H.-P."/>
            <person name="Eisen J.A."/>
        </authorList>
    </citation>
    <scope>NUCLEOTIDE SEQUENCE [LARGE SCALE GENOMIC DNA]</scope>
    <source>
        <strain evidence="3">ATCC 700253 / DSM 10332 / NAL</strain>
    </source>
</reference>
<dbReference type="GO" id="GO:0016740">
    <property type="term" value="F:transferase activity"/>
    <property type="evidence" value="ECO:0007669"/>
    <property type="project" value="UniProtKB-ARBA"/>
</dbReference>
<dbReference type="STRING" id="679936.Sulac_2876"/>
<accession>G8TZ67</accession>
<dbReference type="Gene3D" id="3.30.930.10">
    <property type="entry name" value="Bira Bifunctional Protein, Domain 2"/>
    <property type="match status" value="1"/>
</dbReference>
<dbReference type="Gene3D" id="3.30.390.50">
    <property type="entry name" value="CO dehydrogenase flavoprotein, C-terminal domain"/>
    <property type="match status" value="1"/>
</dbReference>
<dbReference type="SUPFAM" id="SSF55681">
    <property type="entry name" value="Class II aaRS and biotin synthetases"/>
    <property type="match status" value="1"/>
</dbReference>
<dbReference type="PANTHER" id="PTHR43679:SF2">
    <property type="entry name" value="OCTANOYL-[GCVH]:PROTEIN N-OCTANOYLTRANSFERASE"/>
    <property type="match status" value="1"/>
</dbReference>
<dbReference type="GO" id="GO:0140096">
    <property type="term" value="F:catalytic activity, acting on a protein"/>
    <property type="evidence" value="ECO:0007669"/>
    <property type="project" value="UniProtKB-ARBA"/>
</dbReference>
<dbReference type="InterPro" id="IPR050664">
    <property type="entry name" value="Octanoyltrans_LipM/LipL"/>
</dbReference>
<feature type="domain" description="BPL/LPL catalytic" evidence="1">
    <location>
        <begin position="33"/>
        <end position="224"/>
    </location>
</feature>
<dbReference type="Proteomes" id="UP000005439">
    <property type="component" value="Chromosome"/>
</dbReference>
<evidence type="ECO:0000313" key="2">
    <source>
        <dbReference type="EMBL" id="AEW06337.1"/>
    </source>
</evidence>
<dbReference type="GO" id="GO:0009249">
    <property type="term" value="P:protein lipoylation"/>
    <property type="evidence" value="ECO:0007669"/>
    <property type="project" value="UniProtKB-ARBA"/>
</dbReference>
<protein>
    <submittedName>
        <fullName evidence="2">Biotin/lipoate A/B protein ligase</fullName>
    </submittedName>
</protein>
<dbReference type="KEGG" id="sap:Sulac_2876"/>
<dbReference type="InterPro" id="IPR004143">
    <property type="entry name" value="BPL_LPL_catalytic"/>
</dbReference>
<dbReference type="PROSITE" id="PS51733">
    <property type="entry name" value="BPL_LPL_CATALYTIC"/>
    <property type="match status" value="1"/>
</dbReference>
<dbReference type="AlphaFoldDB" id="G8TZ67"/>
<dbReference type="PANTHER" id="PTHR43679">
    <property type="entry name" value="OCTANOYLTRANSFERASE LIPM-RELATED"/>
    <property type="match status" value="1"/>
</dbReference>
<keyword evidence="3" id="KW-1185">Reference proteome</keyword>
<dbReference type="HOGENOM" id="CLU_022986_1_1_9"/>
<reference evidence="2 3" key="2">
    <citation type="journal article" date="2012" name="Stand. Genomic Sci.">
        <title>Complete genome sequence of the moderately thermophilic mineral-sulfide-oxidizing firmicute Sulfobacillus acidophilus type strain (NAL(T)).</title>
        <authorList>
            <person name="Anderson I."/>
            <person name="Chertkov O."/>
            <person name="Chen A."/>
            <person name="Saunders E."/>
            <person name="Lapidus A."/>
            <person name="Nolan M."/>
            <person name="Lucas S."/>
            <person name="Hammon N."/>
            <person name="Deshpande S."/>
            <person name="Cheng J.F."/>
            <person name="Han C."/>
            <person name="Tapia R."/>
            <person name="Goodwin L.A."/>
            <person name="Pitluck S."/>
            <person name="Liolios K."/>
            <person name="Pagani I."/>
            <person name="Ivanova N."/>
            <person name="Mikhailova N."/>
            <person name="Pati A."/>
            <person name="Palaniappan K."/>
            <person name="Land M."/>
            <person name="Pan C."/>
            <person name="Rohde M."/>
            <person name="Pukall R."/>
            <person name="Goker M."/>
            <person name="Detter J.C."/>
            <person name="Woyke T."/>
            <person name="Bristow J."/>
            <person name="Eisen J.A."/>
            <person name="Markowitz V."/>
            <person name="Hugenholtz P."/>
            <person name="Kyrpides N.C."/>
            <person name="Klenk H.P."/>
            <person name="Mavromatis K."/>
        </authorList>
    </citation>
    <scope>NUCLEOTIDE SEQUENCE [LARGE SCALE GENOMIC DNA]</scope>
    <source>
        <strain evidence="3">ATCC 700253 / DSM 10332 / NAL</strain>
    </source>
</reference>
<sequence>MSAPAWRVLDFGPLPAWQQMALDAVIIRARAEDRVPNTLRFMEFSPHTALIGYHQAVDLEIHRDTALKLGVEINRRMTGGGAVYIDQRQLGWEFCLKFPDPHIRPDALYPALASVVINTLRQWHISAEFRPVNDVEVQGRKISGTGGTEYQGAIIYQGTLLRDFDIETMIEVLRLPVEKLSDKVAQSFRQRLVTMKELLGEAPPLSALKTAIMRAVEEIFDVSLVIGDLTPAEQMEWQATKESYRSPTWIDRRLADSHHVGLRQLAYKAPGGLIRIHASVEPERRRLRYVFITGDFFVQPDRAVLDLESLLKEAPLSPAAIEERIAAHYRTGVQYLGVSPQDWLHALSPLWQDSLV</sequence>
<dbReference type="GO" id="GO:0016874">
    <property type="term" value="F:ligase activity"/>
    <property type="evidence" value="ECO:0007669"/>
    <property type="project" value="UniProtKB-KW"/>
</dbReference>
<dbReference type="InterPro" id="IPR045864">
    <property type="entry name" value="aa-tRNA-synth_II/BPL/LPL"/>
</dbReference>
<dbReference type="PATRIC" id="fig|679936.5.peg.2969"/>
<evidence type="ECO:0000313" key="3">
    <source>
        <dbReference type="Proteomes" id="UP000005439"/>
    </source>
</evidence>
<name>G8TZ67_SULAD</name>
<evidence type="ECO:0000259" key="1">
    <source>
        <dbReference type="PROSITE" id="PS51733"/>
    </source>
</evidence>
<keyword evidence="2" id="KW-0436">Ligase</keyword>